<dbReference type="Proteomes" id="UP001152300">
    <property type="component" value="Unassembled WGS sequence"/>
</dbReference>
<keyword evidence="6" id="KW-0067">ATP-binding</keyword>
<feature type="domain" description="ABC transmembrane type-1" evidence="12">
    <location>
        <begin position="802"/>
        <end position="1089"/>
    </location>
</feature>
<feature type="transmembrane region" description="Helical" evidence="10">
    <location>
        <begin position="947"/>
        <end position="965"/>
    </location>
</feature>
<feature type="transmembrane region" description="Helical" evidence="10">
    <location>
        <begin position="1026"/>
        <end position="1049"/>
    </location>
</feature>
<evidence type="ECO:0000256" key="9">
    <source>
        <dbReference type="SAM" id="MobiDB-lite"/>
    </source>
</evidence>
<evidence type="ECO:0000259" key="11">
    <source>
        <dbReference type="PROSITE" id="PS50893"/>
    </source>
</evidence>
<evidence type="ECO:0000256" key="6">
    <source>
        <dbReference type="ARBA" id="ARBA00022840"/>
    </source>
</evidence>
<dbReference type="InterPro" id="IPR036640">
    <property type="entry name" value="ABC1_TM_sf"/>
</dbReference>
<keyword evidence="5" id="KW-0547">Nucleotide-binding</keyword>
<evidence type="ECO:0000313" key="14">
    <source>
        <dbReference type="Proteomes" id="UP001152300"/>
    </source>
</evidence>
<protein>
    <recommendedName>
        <fullName evidence="15">ABC transporter</fullName>
    </recommendedName>
</protein>
<evidence type="ECO:0000256" key="8">
    <source>
        <dbReference type="ARBA" id="ARBA00023136"/>
    </source>
</evidence>
<dbReference type="GO" id="GO:0005743">
    <property type="term" value="C:mitochondrial inner membrane"/>
    <property type="evidence" value="ECO:0007669"/>
    <property type="project" value="TreeGrafter"/>
</dbReference>
<proteinExistence type="inferred from homology"/>
<dbReference type="GO" id="GO:0005524">
    <property type="term" value="F:ATP binding"/>
    <property type="evidence" value="ECO:0007669"/>
    <property type="project" value="UniProtKB-KW"/>
</dbReference>
<dbReference type="EMBL" id="JAPEIS010000001">
    <property type="protein sequence ID" value="KAJ8071431.1"/>
    <property type="molecule type" value="Genomic_DNA"/>
</dbReference>
<feature type="domain" description="ABC transmembrane type-1" evidence="12">
    <location>
        <begin position="143"/>
        <end position="436"/>
    </location>
</feature>
<dbReference type="InterPro" id="IPR003439">
    <property type="entry name" value="ABC_transporter-like_ATP-bd"/>
</dbReference>
<dbReference type="CDD" id="cd18578">
    <property type="entry name" value="ABC_6TM_Pgp_ABCB1_D2_like"/>
    <property type="match status" value="1"/>
</dbReference>
<dbReference type="GO" id="GO:0016887">
    <property type="term" value="F:ATP hydrolysis activity"/>
    <property type="evidence" value="ECO:0007669"/>
    <property type="project" value="InterPro"/>
</dbReference>
<feature type="transmembrane region" description="Helical" evidence="10">
    <location>
        <begin position="916"/>
        <end position="941"/>
    </location>
</feature>
<dbReference type="OrthoDB" id="6500128at2759"/>
<feature type="domain" description="ABC transporter" evidence="11">
    <location>
        <begin position="469"/>
        <end position="727"/>
    </location>
</feature>
<keyword evidence="8 10" id="KW-0472">Membrane</keyword>
<dbReference type="FunFam" id="1.20.1560.10:FF:000306">
    <property type="entry name" value="Uncharacterized protein"/>
    <property type="match status" value="1"/>
</dbReference>
<comment type="similarity">
    <text evidence="3">Belongs to the ABC transporter superfamily. ABCB family. Multidrug resistance exporter (TC 3.A.1.201) subfamily.</text>
</comment>
<dbReference type="Gene3D" id="3.40.50.300">
    <property type="entry name" value="P-loop containing nucleotide triphosphate hydrolases"/>
    <property type="match status" value="2"/>
</dbReference>
<evidence type="ECO:0000256" key="1">
    <source>
        <dbReference type="ARBA" id="ARBA00004141"/>
    </source>
</evidence>
<dbReference type="GO" id="GO:0012505">
    <property type="term" value="C:endomembrane system"/>
    <property type="evidence" value="ECO:0007669"/>
    <property type="project" value="UniProtKB-SubCell"/>
</dbReference>
<evidence type="ECO:0000256" key="3">
    <source>
        <dbReference type="ARBA" id="ARBA00007577"/>
    </source>
</evidence>
<feature type="transmembrane region" description="Helical" evidence="10">
    <location>
        <begin position="408"/>
        <end position="429"/>
    </location>
</feature>
<dbReference type="InterPro" id="IPR011527">
    <property type="entry name" value="ABC1_TM_dom"/>
</dbReference>
<feature type="transmembrane region" description="Helical" evidence="10">
    <location>
        <begin position="798"/>
        <end position="820"/>
    </location>
</feature>
<organism evidence="13 14">
    <name type="scientific">Sclerotinia nivalis</name>
    <dbReference type="NCBI Taxonomy" id="352851"/>
    <lineage>
        <taxon>Eukaryota</taxon>
        <taxon>Fungi</taxon>
        <taxon>Dikarya</taxon>
        <taxon>Ascomycota</taxon>
        <taxon>Pezizomycotina</taxon>
        <taxon>Leotiomycetes</taxon>
        <taxon>Helotiales</taxon>
        <taxon>Sclerotiniaceae</taxon>
        <taxon>Sclerotinia</taxon>
    </lineage>
</organism>
<dbReference type="GO" id="GO:0090374">
    <property type="term" value="P:oligopeptide export from mitochondrion"/>
    <property type="evidence" value="ECO:0007669"/>
    <property type="project" value="TreeGrafter"/>
</dbReference>
<dbReference type="PROSITE" id="PS00211">
    <property type="entry name" value="ABC_TRANSPORTER_1"/>
    <property type="match status" value="2"/>
</dbReference>
<feature type="transmembrane region" description="Helical" evidence="10">
    <location>
        <begin position="140"/>
        <end position="163"/>
    </location>
</feature>
<gene>
    <name evidence="13" type="ORF">OCU04_001752</name>
</gene>
<dbReference type="PROSITE" id="PS50893">
    <property type="entry name" value="ABC_TRANSPORTER_2"/>
    <property type="match status" value="2"/>
</dbReference>
<evidence type="ECO:0000313" key="13">
    <source>
        <dbReference type="EMBL" id="KAJ8071431.1"/>
    </source>
</evidence>
<evidence type="ECO:0000256" key="5">
    <source>
        <dbReference type="ARBA" id="ARBA00022741"/>
    </source>
</evidence>
<keyword evidence="4 10" id="KW-0812">Transmembrane</keyword>
<evidence type="ECO:0000256" key="4">
    <source>
        <dbReference type="ARBA" id="ARBA00022692"/>
    </source>
</evidence>
<sequence length="1380" mass="153327">MARNNDSHSPSSVETSDVPLLSDVDVGFKDGGKPKSSSKNGMAKRSSRFPGASLQTDALMKEIPSPHTDDFNSPTSPKQWPASAKEPLLLGQENGQIDSGGDEAFDVQPKTKTPYIDAEYKLALSHFRRIFSYTNRNDKLLLLAAGGASIFTGITLPLMNVVFGELVGDFSGFYNPDSDETKKMFTSAINQNVIYMLYLFLGRLVLDYVAVLGFRMVSIRISASMRITYLNALFRQPISVLDTLPSGQTASIITITANILQLGISEKLSTFIQSMSLIFSALIVAFYYNWLLTLVTSTGLMFIIAFYLYTIPRLVKMLKQVEEADQVSSSIASEVFGSIRMVVACEAEGKMANRYAAWVKESRRRGLLMSPLVAVQQAPVFFAIHATFAMSFWFAIKLYLESEISSVSTIIIVLSSIMTIVMSVGGIAAPITAAAQAAGAAGILFSIIDAPQPKTDGVKGREVSSREDIVLENVNFAYPLRHDVKVLDNLNVRFPAGKLTAIVGASGSGKSTIVGLIERWYELDGNLTDNALTLFFRNGTITVGGRKLHEIDLKWWRSQIGLVQQEPFLFNTTIYRNVEYGLIGTKWEHESYEKKRKLVRRACKEAFADEFIKRLPEGYNTMVGDSGIKLSGGQRQRLAIARSIVKQPKILILDEATSAIDVRSERIVQAALDKVSKNRTTITIAHRLSTVIKADNIVVMKKGQVVQQGTHEQLSKDIEGPYWALANAQQLGNGELPKKKVIMSNDPEKQDLDSPTFEKISLDLGDDPSSLESLTPMKKRKTPLGSFMLFLWEQKPRWIWYIIMFLSSLGAGASFPLHAFLFAKLISLFNLWGQLLQAQTNYWCFMFTILAIGVGISYYALGWSSNTVSCNITATYRQEYFQNVLSKPVSYYDEEENSVGSLTARMASDPTQLQQLLGINMAIVLISMFNIFGSVAMSFYFGWKLTLLTVVTTMPIILAAGFFRLRYETQFEKTNNEVFAESSKFATESIGAFRTVSALTLESEICGRYEKLLRNYTKKAFRKARFSTFVFAMSDSIAILCMAFVLWYGGQLLASHEYTPFNYLVVYLAVVQGSTTAGQSLSFGPNVAQAFGAANRIRGMRPEGRKEHDSVLYDFADADEEKNSRGVKIELRNVSFKYPTRDVPVLNGLNMTIEKGQFAAIVGPSGCGKTSIISLLERFYQIQTGQILYQDTNIKDISLDEYRKSISLVAQEASLFEGSIRENILLGVSDEEEISDTTLHQICRDAEIHEFISSLPEGYNTAVGAHGVALSGGQKQRIAIARALIRNPRLLLLDEATSNLDSETERSVQSVFERTGRGRTMVVVAHRLATVQNADVIFVLGEGGNVVERGSHGQLLGMRGLYWQMVCYFPCFYGWFLLWS</sequence>
<keyword evidence="7 10" id="KW-1133">Transmembrane helix</keyword>
<feature type="region of interest" description="Disordered" evidence="9">
    <location>
        <begin position="1"/>
        <end position="82"/>
    </location>
</feature>
<dbReference type="SUPFAM" id="SSF90123">
    <property type="entry name" value="ABC transporter transmembrane region"/>
    <property type="match status" value="2"/>
</dbReference>
<keyword evidence="14" id="KW-1185">Reference proteome</keyword>
<dbReference type="Pfam" id="PF00664">
    <property type="entry name" value="ABC_membrane"/>
    <property type="match status" value="2"/>
</dbReference>
<dbReference type="Gene3D" id="1.20.1560.10">
    <property type="entry name" value="ABC transporter type 1, transmembrane domain"/>
    <property type="match status" value="1"/>
</dbReference>
<evidence type="ECO:0000256" key="7">
    <source>
        <dbReference type="ARBA" id="ARBA00022989"/>
    </source>
</evidence>
<feature type="transmembrane region" description="Helical" evidence="10">
    <location>
        <begin position="268"/>
        <end position="288"/>
    </location>
</feature>
<dbReference type="InterPro" id="IPR003593">
    <property type="entry name" value="AAA+_ATPase"/>
</dbReference>
<accession>A0A9X0DPR9</accession>
<dbReference type="GO" id="GO:0015421">
    <property type="term" value="F:ABC-type oligopeptide transporter activity"/>
    <property type="evidence" value="ECO:0007669"/>
    <property type="project" value="TreeGrafter"/>
</dbReference>
<comment type="subcellular location">
    <subcellularLocation>
        <location evidence="2">Endomembrane system</location>
    </subcellularLocation>
    <subcellularLocation>
        <location evidence="1">Membrane</location>
        <topology evidence="1">Multi-pass membrane protein</topology>
    </subcellularLocation>
</comment>
<feature type="transmembrane region" description="Helical" evidence="10">
    <location>
        <begin position="840"/>
        <end position="861"/>
    </location>
</feature>
<dbReference type="PANTHER" id="PTHR43394">
    <property type="entry name" value="ATP-DEPENDENT PERMEASE MDL1, MITOCHONDRIAL"/>
    <property type="match status" value="1"/>
</dbReference>
<name>A0A9X0DPR9_9HELO</name>
<dbReference type="InterPro" id="IPR017871">
    <property type="entry name" value="ABC_transporter-like_CS"/>
</dbReference>
<dbReference type="PROSITE" id="PS50929">
    <property type="entry name" value="ABC_TM1F"/>
    <property type="match status" value="2"/>
</dbReference>
<dbReference type="SMART" id="SM00382">
    <property type="entry name" value="AAA"/>
    <property type="match status" value="2"/>
</dbReference>
<feature type="domain" description="ABC transporter" evidence="11">
    <location>
        <begin position="1129"/>
        <end position="1368"/>
    </location>
</feature>
<evidence type="ECO:0000256" key="2">
    <source>
        <dbReference type="ARBA" id="ARBA00004308"/>
    </source>
</evidence>
<dbReference type="Pfam" id="PF00005">
    <property type="entry name" value="ABC_tran"/>
    <property type="match status" value="2"/>
</dbReference>
<comment type="caution">
    <text evidence="13">The sequence shown here is derived from an EMBL/GenBank/DDBJ whole genome shotgun (WGS) entry which is preliminary data.</text>
</comment>
<feature type="transmembrane region" description="Helical" evidence="10">
    <location>
        <begin position="372"/>
        <end position="396"/>
    </location>
</feature>
<dbReference type="PANTHER" id="PTHR43394:SF27">
    <property type="entry name" value="ATP-DEPENDENT TRANSLOCASE ABCB1-LIKE"/>
    <property type="match status" value="1"/>
</dbReference>
<evidence type="ECO:0008006" key="15">
    <source>
        <dbReference type="Google" id="ProtNLM"/>
    </source>
</evidence>
<reference evidence="13" key="1">
    <citation type="submission" date="2022-11" db="EMBL/GenBank/DDBJ databases">
        <title>Genome Resource of Sclerotinia nivalis Strain SnTB1, a Plant Pathogen Isolated from American Ginseng.</title>
        <authorList>
            <person name="Fan S."/>
        </authorList>
    </citation>
    <scope>NUCLEOTIDE SEQUENCE</scope>
    <source>
        <strain evidence="13">SnTB1</strain>
    </source>
</reference>
<dbReference type="FunFam" id="3.40.50.300:FF:001530">
    <property type="entry name" value="ABC multidrug transporter (Eurofung)"/>
    <property type="match status" value="1"/>
</dbReference>
<feature type="transmembrane region" description="Helical" evidence="10">
    <location>
        <begin position="193"/>
        <end position="217"/>
    </location>
</feature>
<feature type="transmembrane region" description="Helical" evidence="10">
    <location>
        <begin position="1361"/>
        <end position="1379"/>
    </location>
</feature>
<dbReference type="InterPro" id="IPR027417">
    <property type="entry name" value="P-loop_NTPase"/>
</dbReference>
<dbReference type="SUPFAM" id="SSF52540">
    <property type="entry name" value="P-loop containing nucleoside triphosphate hydrolases"/>
    <property type="match status" value="2"/>
</dbReference>
<dbReference type="CDD" id="cd18577">
    <property type="entry name" value="ABC_6TM_Pgp_ABCB1_D1_like"/>
    <property type="match status" value="1"/>
</dbReference>
<evidence type="ECO:0000259" key="12">
    <source>
        <dbReference type="PROSITE" id="PS50929"/>
    </source>
</evidence>
<evidence type="ECO:0000256" key="10">
    <source>
        <dbReference type="SAM" id="Phobius"/>
    </source>
</evidence>
<feature type="transmembrane region" description="Helical" evidence="10">
    <location>
        <begin position="294"/>
        <end position="311"/>
    </location>
</feature>
<dbReference type="InterPro" id="IPR039421">
    <property type="entry name" value="Type_1_exporter"/>
</dbReference>
<dbReference type="FunFam" id="3.40.50.300:FF:000913">
    <property type="entry name" value="ABC multidrug transporter SitT"/>
    <property type="match status" value="1"/>
</dbReference>